<dbReference type="Gene3D" id="2.40.420.20">
    <property type="match status" value="1"/>
</dbReference>
<comment type="caution">
    <text evidence="5">The sequence shown here is derived from an EMBL/GenBank/DDBJ whole genome shotgun (WGS) entry which is preliminary data.</text>
</comment>
<evidence type="ECO:0000259" key="4">
    <source>
        <dbReference type="Pfam" id="PF25989"/>
    </source>
</evidence>
<dbReference type="GO" id="GO:0015679">
    <property type="term" value="P:plasma membrane copper ion transport"/>
    <property type="evidence" value="ECO:0007669"/>
    <property type="project" value="TreeGrafter"/>
</dbReference>
<feature type="signal peptide" evidence="3">
    <location>
        <begin position="1"/>
        <end position="20"/>
    </location>
</feature>
<dbReference type="Proteomes" id="UP000078486">
    <property type="component" value="Unassembled WGS sequence"/>
</dbReference>
<dbReference type="AlphaFoldDB" id="A0A178ICN2"/>
<feature type="chain" id="PRO_5008088637" description="YknX-like C-terminal permuted SH3-like domain-containing protein" evidence="3">
    <location>
        <begin position="21"/>
        <end position="242"/>
    </location>
</feature>
<dbReference type="OrthoDB" id="192147at2"/>
<keyword evidence="3" id="KW-0732">Signal</keyword>
<feature type="compositionally biased region" description="Basic and acidic residues" evidence="2">
    <location>
        <begin position="26"/>
        <end position="43"/>
    </location>
</feature>
<evidence type="ECO:0000256" key="2">
    <source>
        <dbReference type="SAM" id="MobiDB-lite"/>
    </source>
</evidence>
<accession>A0A178ICN2</accession>
<dbReference type="GO" id="GO:0060003">
    <property type="term" value="P:copper ion export"/>
    <property type="evidence" value="ECO:0007669"/>
    <property type="project" value="TreeGrafter"/>
</dbReference>
<sequence length="242" mass="24876">MKPRHCLIIAGAAAALAFFAGCGKENESGAAHDDHDHAEHSGDEAGQSVSFKEGRGLRLSPEVIRALAVKTEEATEHPLAAELSVSAQIIAASPRIIATARVPEADAAALEKASPAGAKLLRADRSATQATRFVDLVFEVALPPPSAPPPATGSFVTLALTGAPATVLAVPRSAVLETAAGPFVYVVNGDAFLRTPVRTGSRSSSLVEIADGLYAGDVVAVSPVEQLWLAELRLTKGGGHSH</sequence>
<keyword evidence="1" id="KW-0813">Transport</keyword>
<evidence type="ECO:0000256" key="3">
    <source>
        <dbReference type="SAM" id="SignalP"/>
    </source>
</evidence>
<protein>
    <recommendedName>
        <fullName evidence="4">YknX-like C-terminal permuted SH3-like domain-containing protein</fullName>
    </recommendedName>
</protein>
<dbReference type="STRING" id="1184151.AW736_23575"/>
<dbReference type="PANTHER" id="PTHR30097">
    <property type="entry name" value="CATION EFFLUX SYSTEM PROTEIN CUSB"/>
    <property type="match status" value="1"/>
</dbReference>
<dbReference type="InterPro" id="IPR051909">
    <property type="entry name" value="MFP_Cation_Efflux"/>
</dbReference>
<dbReference type="GO" id="GO:0030313">
    <property type="term" value="C:cell envelope"/>
    <property type="evidence" value="ECO:0007669"/>
    <property type="project" value="TreeGrafter"/>
</dbReference>
<dbReference type="InterPro" id="IPR058637">
    <property type="entry name" value="YknX-like_C"/>
</dbReference>
<proteinExistence type="predicted"/>
<evidence type="ECO:0000313" key="5">
    <source>
        <dbReference type="EMBL" id="OAM87381.1"/>
    </source>
</evidence>
<feature type="domain" description="YknX-like C-terminal permuted SH3-like" evidence="4">
    <location>
        <begin position="167"/>
        <end position="227"/>
    </location>
</feature>
<dbReference type="Pfam" id="PF25989">
    <property type="entry name" value="YknX_C"/>
    <property type="match status" value="1"/>
</dbReference>
<dbReference type="PROSITE" id="PS51257">
    <property type="entry name" value="PROKAR_LIPOPROTEIN"/>
    <property type="match status" value="1"/>
</dbReference>
<reference evidence="5 6" key="1">
    <citation type="submission" date="2016-01" db="EMBL/GenBank/DDBJ databases">
        <title>High potential of lignocellulose degradation of a new Verrucomicrobia species.</title>
        <authorList>
            <person name="Wang Y."/>
            <person name="Shi Y."/>
            <person name="Qiu Z."/>
            <person name="Liu S."/>
            <person name="Yang H."/>
        </authorList>
    </citation>
    <scope>NUCLEOTIDE SEQUENCE [LARGE SCALE GENOMIC DNA]</scope>
    <source>
        <strain evidence="5 6">TSB47</strain>
    </source>
</reference>
<feature type="region of interest" description="Disordered" evidence="2">
    <location>
        <begin position="26"/>
        <end position="52"/>
    </location>
</feature>
<gene>
    <name evidence="5" type="ORF">AW736_23575</name>
</gene>
<evidence type="ECO:0000313" key="6">
    <source>
        <dbReference type="Proteomes" id="UP000078486"/>
    </source>
</evidence>
<name>A0A178ICN2_9BACT</name>
<organism evidence="5 6">
    <name type="scientific">Termitidicoccus mucosus</name>
    <dbReference type="NCBI Taxonomy" id="1184151"/>
    <lineage>
        <taxon>Bacteria</taxon>
        <taxon>Pseudomonadati</taxon>
        <taxon>Verrucomicrobiota</taxon>
        <taxon>Opitutia</taxon>
        <taxon>Opitutales</taxon>
        <taxon>Opitutaceae</taxon>
        <taxon>Termitidicoccus</taxon>
    </lineage>
</organism>
<evidence type="ECO:0000256" key="1">
    <source>
        <dbReference type="ARBA" id="ARBA00022448"/>
    </source>
</evidence>
<keyword evidence="6" id="KW-1185">Reference proteome</keyword>
<dbReference type="EMBL" id="LRRQ01000174">
    <property type="protein sequence ID" value="OAM87381.1"/>
    <property type="molecule type" value="Genomic_DNA"/>
</dbReference>
<dbReference type="RefSeq" id="WP_068772755.1">
    <property type="nucleotide sequence ID" value="NZ_CP109796.1"/>
</dbReference>
<dbReference type="PANTHER" id="PTHR30097:SF4">
    <property type="entry name" value="SLR6042 PROTEIN"/>
    <property type="match status" value="1"/>
</dbReference>